<reference evidence="1 2" key="1">
    <citation type="submission" date="2019-04" db="EMBL/GenBank/DDBJ databases">
        <title>Flavobacterium sp. strain DS2-A Genome sequencing and assembly.</title>
        <authorList>
            <person name="Kim I."/>
        </authorList>
    </citation>
    <scope>NUCLEOTIDE SEQUENCE [LARGE SCALE GENOMIC DNA]</scope>
    <source>
        <strain evidence="1 2">DS2-A</strain>
    </source>
</reference>
<name>A0A4Z0LB54_9FLAO</name>
<dbReference type="AlphaFoldDB" id="A0A4Z0LB54"/>
<dbReference type="OrthoDB" id="665151at2"/>
<proteinExistence type="predicted"/>
<accession>A0A4Z0LB54</accession>
<comment type="caution">
    <text evidence="1">The sequence shown here is derived from an EMBL/GenBank/DDBJ whole genome shotgun (WGS) entry which is preliminary data.</text>
</comment>
<protein>
    <submittedName>
        <fullName evidence="1">Uncharacterized protein</fullName>
    </submittedName>
</protein>
<gene>
    <name evidence="1" type="ORF">E4635_03600</name>
</gene>
<dbReference type="Proteomes" id="UP000297407">
    <property type="component" value="Unassembled WGS sequence"/>
</dbReference>
<organism evidence="1 2">
    <name type="scientific">Flavobacterium humi</name>
    <dbReference type="NCBI Taxonomy" id="2562683"/>
    <lineage>
        <taxon>Bacteria</taxon>
        <taxon>Pseudomonadati</taxon>
        <taxon>Bacteroidota</taxon>
        <taxon>Flavobacteriia</taxon>
        <taxon>Flavobacteriales</taxon>
        <taxon>Flavobacteriaceae</taxon>
        <taxon>Flavobacterium</taxon>
    </lineage>
</organism>
<keyword evidence="2" id="KW-1185">Reference proteome</keyword>
<sequence length="207" mass="24200">MFGIFKRTKLKNSEIKLLENVIKKLPSPYSDLINQIKDGLLKGVLTNASDIPGYVAFTFNSSILKKYDRENERDFKLCNIEVYDRKFSSYLPYEIYVSSGTLSGYSWIGNNDFDIDFDKIRTENFKMIYSDVSDYNKIENLLSEVEKKLLNPSEVYSVFINKKEYFHIKDLEDGDFIGIDINKNLYKITHDPMEIKILNETIEAIFD</sequence>
<evidence type="ECO:0000313" key="1">
    <source>
        <dbReference type="EMBL" id="TGD58947.1"/>
    </source>
</evidence>
<evidence type="ECO:0000313" key="2">
    <source>
        <dbReference type="Proteomes" id="UP000297407"/>
    </source>
</evidence>
<dbReference type="RefSeq" id="WP_135525257.1">
    <property type="nucleotide sequence ID" value="NZ_SRLH01000002.1"/>
</dbReference>
<dbReference type="EMBL" id="SRLH01000002">
    <property type="protein sequence ID" value="TGD58947.1"/>
    <property type="molecule type" value="Genomic_DNA"/>
</dbReference>